<organism evidence="1 2">
    <name type="scientific">Dehalogenimonas etheniformans</name>
    <dbReference type="NCBI Taxonomy" id="1536648"/>
    <lineage>
        <taxon>Bacteria</taxon>
        <taxon>Bacillati</taxon>
        <taxon>Chloroflexota</taxon>
        <taxon>Dehalococcoidia</taxon>
        <taxon>Dehalococcoidales</taxon>
        <taxon>Dehalococcoidaceae</taxon>
        <taxon>Dehalogenimonas</taxon>
    </lineage>
</organism>
<sequence length="92" mass="10262">MWFFVALVVGAGLVGIAWWLSKRNISLKWYDWLIGIAGLLLLMFTIQNVLEAVEERVTKAPMMLLLVTGLPALILLAIAWQLAVRRARGAKA</sequence>
<proteinExistence type="predicted"/>
<dbReference type="OrthoDB" id="165575at2"/>
<dbReference type="AlphaFoldDB" id="A0A2P5PA47"/>
<evidence type="ECO:0000313" key="2">
    <source>
        <dbReference type="Proteomes" id="UP000235653"/>
    </source>
</evidence>
<comment type="caution">
    <text evidence="1">The sequence shown here is derived from an EMBL/GenBank/DDBJ whole genome shotgun (WGS) entry which is preliminary data.</text>
</comment>
<reference evidence="1 2" key="1">
    <citation type="journal article" date="2017" name="ISME J.">
        <title>Grape pomace compost harbors organohalide-respiring Dehalogenimonas species with novel reductive dehalogenase genes.</title>
        <authorList>
            <person name="Yang Y."/>
            <person name="Higgins S.A."/>
            <person name="Yan J."/>
            <person name="Simsir B."/>
            <person name="Chourey K."/>
            <person name="Iyer R."/>
            <person name="Hettich R.L."/>
            <person name="Baldwin B."/>
            <person name="Ogles D.M."/>
            <person name="Loffler F.E."/>
        </authorList>
    </citation>
    <scope>NUCLEOTIDE SEQUENCE [LARGE SCALE GENOMIC DNA]</scope>
    <source>
        <strain evidence="1 2">GP</strain>
    </source>
</reference>
<name>A0A2P5PA47_9CHLR</name>
<evidence type="ECO:0000313" key="1">
    <source>
        <dbReference type="EMBL" id="PPD59179.1"/>
    </source>
</evidence>
<dbReference type="EMBL" id="JQAN02000001">
    <property type="protein sequence ID" value="PPD59179.1"/>
    <property type="molecule type" value="Genomic_DNA"/>
</dbReference>
<accession>A0A2P5PA47</accession>
<keyword evidence="2" id="KW-1185">Reference proteome</keyword>
<dbReference type="RefSeq" id="WP_102331414.1">
    <property type="nucleotide sequence ID" value="NZ_CP058566.2"/>
</dbReference>
<dbReference type="Proteomes" id="UP000235653">
    <property type="component" value="Unassembled WGS sequence"/>
</dbReference>
<gene>
    <name evidence="1" type="ORF">JP09_000430</name>
</gene>
<protein>
    <submittedName>
        <fullName evidence="1">Dehalogenase</fullName>
    </submittedName>
</protein>